<reference evidence="1 2" key="1">
    <citation type="journal article" date="2009" name="Science">
        <title>Green evolution and dynamic adaptations revealed by genomes of the marine picoeukaryotes Micromonas.</title>
        <authorList>
            <person name="Worden A.Z."/>
            <person name="Lee J.H."/>
            <person name="Mock T."/>
            <person name="Rouze P."/>
            <person name="Simmons M.P."/>
            <person name="Aerts A.L."/>
            <person name="Allen A.E."/>
            <person name="Cuvelier M.L."/>
            <person name="Derelle E."/>
            <person name="Everett M.V."/>
            <person name="Foulon E."/>
            <person name="Grimwood J."/>
            <person name="Gundlach H."/>
            <person name="Henrissat B."/>
            <person name="Napoli C."/>
            <person name="McDonald S.M."/>
            <person name="Parker M.S."/>
            <person name="Rombauts S."/>
            <person name="Salamov A."/>
            <person name="Von Dassow P."/>
            <person name="Badger J.H."/>
            <person name="Coutinho P.M."/>
            <person name="Demir E."/>
            <person name="Dubchak I."/>
            <person name="Gentemann C."/>
            <person name="Eikrem W."/>
            <person name="Gready J.E."/>
            <person name="John U."/>
            <person name="Lanier W."/>
            <person name="Lindquist E.A."/>
            <person name="Lucas S."/>
            <person name="Mayer K.F."/>
            <person name="Moreau H."/>
            <person name="Not F."/>
            <person name="Otillar R."/>
            <person name="Panaud O."/>
            <person name="Pangilinan J."/>
            <person name="Paulsen I."/>
            <person name="Piegu B."/>
            <person name="Poliakov A."/>
            <person name="Robbens S."/>
            <person name="Schmutz J."/>
            <person name="Toulza E."/>
            <person name="Wyss T."/>
            <person name="Zelensky A."/>
            <person name="Zhou K."/>
            <person name="Armbrust E.V."/>
            <person name="Bhattacharya D."/>
            <person name="Goodenough U.W."/>
            <person name="Van de Peer Y."/>
            <person name="Grigoriev I.V."/>
        </authorList>
    </citation>
    <scope>NUCLEOTIDE SEQUENCE [LARGE SCALE GENOMIC DNA]</scope>
    <source>
        <strain evidence="2">RCC299 / NOUM17</strain>
    </source>
</reference>
<dbReference type="KEGG" id="mis:MICPUN_109457"/>
<dbReference type="STRING" id="296587.C1EGU2"/>
<dbReference type="EMBL" id="CP001332">
    <property type="protein sequence ID" value="ACO67185.1"/>
    <property type="molecule type" value="Genomic_DNA"/>
</dbReference>
<dbReference type="PANTHER" id="PTHR36052:SF1">
    <property type="entry name" value="EXCITATORY AMINO ACID TRANSPORTER"/>
    <property type="match status" value="1"/>
</dbReference>
<sequence>MSATLIGASLGFGMQLYINALRKLPLLRNPWEHVFWTGVGAAAANMNAEWEAKLRKEVAELNKERQATNASFMESILKEK</sequence>
<dbReference type="eggNOG" id="ENOG502S4FE">
    <property type="taxonomic scope" value="Eukaryota"/>
</dbReference>
<proteinExistence type="predicted"/>
<organism evidence="1 2">
    <name type="scientific">Micromonas commoda (strain RCC299 / NOUM17 / CCMP2709)</name>
    <name type="common">Picoplanktonic green alga</name>
    <dbReference type="NCBI Taxonomy" id="296587"/>
    <lineage>
        <taxon>Eukaryota</taxon>
        <taxon>Viridiplantae</taxon>
        <taxon>Chlorophyta</taxon>
        <taxon>Mamiellophyceae</taxon>
        <taxon>Mamiellales</taxon>
        <taxon>Mamiellaceae</taxon>
        <taxon>Micromonas</taxon>
    </lineage>
</organism>
<gene>
    <name evidence="1" type="ORF">MICPUN_109457</name>
</gene>
<dbReference type="AlphaFoldDB" id="C1EGU2"/>
<protein>
    <submittedName>
        <fullName evidence="1">Uncharacterized protein</fullName>
    </submittedName>
</protein>
<dbReference type="Proteomes" id="UP000002009">
    <property type="component" value="Chromosome 14"/>
</dbReference>
<dbReference type="GeneID" id="8249058"/>
<keyword evidence="2" id="KW-1185">Reference proteome</keyword>
<dbReference type="RefSeq" id="XP_002505927.1">
    <property type="nucleotide sequence ID" value="XM_002505881.1"/>
</dbReference>
<dbReference type="PANTHER" id="PTHR36052">
    <property type="entry name" value="EXCITATORY AMINO ACID TRANSPORTER"/>
    <property type="match status" value="1"/>
</dbReference>
<dbReference type="InParanoid" id="C1EGU2"/>
<dbReference type="OrthoDB" id="523796at2759"/>
<evidence type="ECO:0000313" key="2">
    <source>
        <dbReference type="Proteomes" id="UP000002009"/>
    </source>
</evidence>
<accession>C1EGU2</accession>
<name>C1EGU2_MICCC</name>
<evidence type="ECO:0000313" key="1">
    <source>
        <dbReference type="EMBL" id="ACO67185.1"/>
    </source>
</evidence>
<dbReference type="FunCoup" id="C1EGU2">
    <property type="interactions" value="102"/>
</dbReference>
<dbReference type="OMA" id="ERRYIGQ"/>